<dbReference type="EMBL" id="JAUKPO010000020">
    <property type="protein sequence ID" value="MDO1449580.1"/>
    <property type="molecule type" value="Genomic_DNA"/>
</dbReference>
<feature type="region of interest" description="Disordered" evidence="1">
    <location>
        <begin position="25"/>
        <end position="66"/>
    </location>
</feature>
<dbReference type="InterPro" id="IPR036366">
    <property type="entry name" value="PGBDSf"/>
</dbReference>
<proteinExistence type="predicted"/>
<protein>
    <recommendedName>
        <fullName evidence="4">Peptidoglycan binding-like domain-containing protein</fullName>
    </recommendedName>
</protein>
<evidence type="ECO:0008006" key="4">
    <source>
        <dbReference type="Google" id="ProtNLM"/>
    </source>
</evidence>
<accession>A0ABT8RBY6</accession>
<dbReference type="InterPro" id="IPR036365">
    <property type="entry name" value="PGBD-like_sf"/>
</dbReference>
<evidence type="ECO:0000313" key="3">
    <source>
        <dbReference type="Proteomes" id="UP001168528"/>
    </source>
</evidence>
<dbReference type="Gene3D" id="1.10.101.10">
    <property type="entry name" value="PGBD-like superfamily/PGBD"/>
    <property type="match status" value="1"/>
</dbReference>
<sequence>MAGLAILAAGWIYYKKRKAAAQPMAKDLTRSNDLGPAIEPVPMDQIRSNEPAPANDKFPLKQGSTGKRVEQLQQFLQSRKGAKFPKFGIDGVFGQETLENVQKLLGISEVTEPIFKTNRISDFKTYVYKS</sequence>
<evidence type="ECO:0000313" key="2">
    <source>
        <dbReference type="EMBL" id="MDO1449580.1"/>
    </source>
</evidence>
<dbReference type="RefSeq" id="WP_302040384.1">
    <property type="nucleotide sequence ID" value="NZ_JAUKPO010000020.1"/>
</dbReference>
<gene>
    <name evidence="2" type="ORF">Q0590_25105</name>
</gene>
<name>A0ABT8RBY6_9BACT</name>
<organism evidence="2 3">
    <name type="scientific">Rhodocytophaga aerolata</name>
    <dbReference type="NCBI Taxonomy" id="455078"/>
    <lineage>
        <taxon>Bacteria</taxon>
        <taxon>Pseudomonadati</taxon>
        <taxon>Bacteroidota</taxon>
        <taxon>Cytophagia</taxon>
        <taxon>Cytophagales</taxon>
        <taxon>Rhodocytophagaceae</taxon>
        <taxon>Rhodocytophaga</taxon>
    </lineage>
</organism>
<comment type="caution">
    <text evidence="2">The sequence shown here is derived from an EMBL/GenBank/DDBJ whole genome shotgun (WGS) entry which is preliminary data.</text>
</comment>
<dbReference type="Proteomes" id="UP001168528">
    <property type="component" value="Unassembled WGS sequence"/>
</dbReference>
<reference evidence="2" key="1">
    <citation type="submission" date="2023-07" db="EMBL/GenBank/DDBJ databases">
        <title>The genome sequence of Rhodocytophaga aerolata KACC 12507.</title>
        <authorList>
            <person name="Zhang X."/>
        </authorList>
    </citation>
    <scope>NUCLEOTIDE SEQUENCE</scope>
    <source>
        <strain evidence="2">KACC 12507</strain>
    </source>
</reference>
<evidence type="ECO:0000256" key="1">
    <source>
        <dbReference type="SAM" id="MobiDB-lite"/>
    </source>
</evidence>
<keyword evidence="3" id="KW-1185">Reference proteome</keyword>
<dbReference type="SUPFAM" id="SSF47090">
    <property type="entry name" value="PGBD-like"/>
    <property type="match status" value="1"/>
</dbReference>